<organism evidence="3 4">
    <name type="scientific">Aphis glycines</name>
    <name type="common">Soybean aphid</name>
    <dbReference type="NCBI Taxonomy" id="307491"/>
    <lineage>
        <taxon>Eukaryota</taxon>
        <taxon>Metazoa</taxon>
        <taxon>Ecdysozoa</taxon>
        <taxon>Arthropoda</taxon>
        <taxon>Hexapoda</taxon>
        <taxon>Insecta</taxon>
        <taxon>Pterygota</taxon>
        <taxon>Neoptera</taxon>
        <taxon>Paraneoptera</taxon>
        <taxon>Hemiptera</taxon>
        <taxon>Sternorrhyncha</taxon>
        <taxon>Aphidomorpha</taxon>
        <taxon>Aphidoidea</taxon>
        <taxon>Aphididae</taxon>
        <taxon>Aphidini</taxon>
        <taxon>Aphis</taxon>
        <taxon>Aphis</taxon>
    </lineage>
</organism>
<dbReference type="OrthoDB" id="6610165at2759"/>
<dbReference type="InterPro" id="IPR012337">
    <property type="entry name" value="RNaseH-like_sf"/>
</dbReference>
<name>A0A6G0SXF5_APHGL</name>
<reference evidence="3 4" key="1">
    <citation type="submission" date="2019-08" db="EMBL/GenBank/DDBJ databases">
        <title>The genome of the soybean aphid Biotype 1, its phylome, world population structure and adaptation to the North American continent.</title>
        <authorList>
            <person name="Giordano R."/>
            <person name="Donthu R.K."/>
            <person name="Hernandez A.G."/>
            <person name="Wright C.L."/>
            <person name="Zimin A.V."/>
        </authorList>
    </citation>
    <scope>NUCLEOTIDE SEQUENCE [LARGE SCALE GENOMIC DNA]</scope>
    <source>
        <tissue evidence="3">Whole aphids</tissue>
    </source>
</reference>
<evidence type="ECO:0000259" key="2">
    <source>
        <dbReference type="Pfam" id="PF26634"/>
    </source>
</evidence>
<dbReference type="PANTHER" id="PTHR47501">
    <property type="entry name" value="TRANSPOSASE-RELATED"/>
    <property type="match status" value="1"/>
</dbReference>
<evidence type="ECO:0000256" key="1">
    <source>
        <dbReference type="SAM" id="MobiDB-lite"/>
    </source>
</evidence>
<dbReference type="InterPro" id="IPR058520">
    <property type="entry name" value="DUF8207"/>
</dbReference>
<accession>A0A6G0SXF5</accession>
<dbReference type="Pfam" id="PF26634">
    <property type="entry name" value="DUF8207"/>
    <property type="match status" value="1"/>
</dbReference>
<feature type="domain" description="DUF8207" evidence="2">
    <location>
        <begin position="701"/>
        <end position="802"/>
    </location>
</feature>
<evidence type="ECO:0000313" key="4">
    <source>
        <dbReference type="Proteomes" id="UP000475862"/>
    </source>
</evidence>
<evidence type="ECO:0000313" key="3">
    <source>
        <dbReference type="EMBL" id="KAE9522775.1"/>
    </source>
</evidence>
<proteinExistence type="predicted"/>
<feature type="region of interest" description="Disordered" evidence="1">
    <location>
        <begin position="663"/>
        <end position="682"/>
    </location>
</feature>
<protein>
    <recommendedName>
        <fullName evidence="2">DUF8207 domain-containing protein</fullName>
    </recommendedName>
</protein>
<dbReference type="Proteomes" id="UP000475862">
    <property type="component" value="Unassembled WGS sequence"/>
</dbReference>
<dbReference type="AlphaFoldDB" id="A0A6G0SXF5"/>
<dbReference type="SUPFAM" id="SSF53098">
    <property type="entry name" value="Ribonuclease H-like"/>
    <property type="match status" value="1"/>
</dbReference>
<gene>
    <name evidence="3" type="ORF">AGLY_016816</name>
</gene>
<comment type="caution">
    <text evidence="3">The sequence shown here is derived from an EMBL/GenBank/DDBJ whole genome shotgun (WGS) entry which is preliminary data.</text>
</comment>
<keyword evidence="4" id="KW-1185">Reference proteome</keyword>
<dbReference type="PANTHER" id="PTHR47501:SF5">
    <property type="entry name" value="HAT C-TERMINAL DIMERISATION DOMAIN-CONTAINING PROTEIN"/>
    <property type="match status" value="1"/>
</dbReference>
<sequence>MADNAVNSVNSEYRLPWIKYENIFKIMQHKNVWTSTNDETQTKLKRTSDSIIKDPNESLNSGKEKKLKVATLLDFSRRSTLVSQKELNSMIQNLVINASLPFSLVEHEDFKKLVTVGYNGCHVLTRKTLMKNIMVQHDNLIQTMKDAFSKVVYLTTTADCWSIFKRSYLDITCHWINPITLERVSCLLAIKRIKGSHTYDILAKTMESYISDKVIYTTTDNGSNFVKSFLMFGQSSEVQAVYNNQKEIFNTLVEIDEEENIDGNNDESNIEEEEFSLFEFSSIQISEVLSNEECRTNQQSNSNWDETLLYNFPTHHPCVSHTLNLIATTDIEKALGCNDDKNVNNRFLLAAYKKQSRLIFAKCQAIWNKQNRSSQMADIVKTNLDVYFKIPNDTSWNSWFDAIKFLIIHFKMSPSKFYKVCDALTVNRFSKTDIEFLEEYLLVMEPLCVCLDVLQGEKHMYFGYLLPSITSLKQKYDDILFEKKLIYCDFLVILLKNSVEKRFNNQLSDPFLLSAALSHPYFKTAWLNNSDKKERALSFFKQSCSEMFEQQNLSKCESSDSDDTNKFFDWSKNKSKLTLPLEQEISNFLTKIPTKNLDSLTETPTIRKVFVKFNTPRPSSSAVQRVFSVGSANTIFMILQNMVIPSYKPKNPELRRLMSTEETFETSKKSRQKSTANSSMPADTIKLGPNVTKYLPTIEPNNCFGIYYNKDFEDHMIGKCMITFENDDILLKGKKYKGTVGLWRLLSHSDVTRPKYNTDDDFNIYKEILIETDSIHQINDKSTGRAKSSGGSKYVSMISSIWNEISEKKRSNTKPIGEGL</sequence>
<dbReference type="EMBL" id="VYZN01000662">
    <property type="protein sequence ID" value="KAE9522775.1"/>
    <property type="molecule type" value="Genomic_DNA"/>
</dbReference>